<organism evidence="1 2">
    <name type="scientific">Caulobacter vibrioides (strain NA1000 / CB15N)</name>
    <name type="common">Caulobacter crescentus</name>
    <dbReference type="NCBI Taxonomy" id="565050"/>
    <lineage>
        <taxon>Bacteria</taxon>
        <taxon>Pseudomonadati</taxon>
        <taxon>Pseudomonadota</taxon>
        <taxon>Alphaproteobacteria</taxon>
        <taxon>Caulobacterales</taxon>
        <taxon>Caulobacteraceae</taxon>
        <taxon>Caulobacter</taxon>
    </lineage>
</organism>
<dbReference type="AlphaFoldDB" id="A0A0H3CBB5"/>
<dbReference type="Gene3D" id="3.10.450.50">
    <property type="match status" value="1"/>
</dbReference>
<keyword evidence="2" id="KW-1185">Reference proteome</keyword>
<dbReference type="Proteomes" id="UP000001364">
    <property type="component" value="Chromosome"/>
</dbReference>
<proteinExistence type="predicted"/>
<dbReference type="InterPro" id="IPR032710">
    <property type="entry name" value="NTF2-like_dom_sf"/>
</dbReference>
<dbReference type="InterPro" id="IPR039437">
    <property type="entry name" value="FrzH/put_lumazine-bd"/>
</dbReference>
<reference evidence="1 2" key="1">
    <citation type="journal article" date="2010" name="J. Bacteriol.">
        <title>The genetic basis of laboratory adaptation in Caulobacter crescentus.</title>
        <authorList>
            <person name="Marks M.E."/>
            <person name="Castro-Rojas C.M."/>
            <person name="Teiling C."/>
            <person name="Du L."/>
            <person name="Kapatral V."/>
            <person name="Walunas T.L."/>
            <person name="Crosson S."/>
        </authorList>
    </citation>
    <scope>NUCLEOTIDE SEQUENCE [LARGE SCALE GENOMIC DNA]</scope>
    <source>
        <strain evidence="2">NA1000 / CB15N</strain>
    </source>
</reference>
<dbReference type="OrthoDB" id="7451095at2"/>
<dbReference type="Pfam" id="PF12893">
    <property type="entry name" value="Lumazine_bd_2"/>
    <property type="match status" value="1"/>
</dbReference>
<accession>A0A0H3CBB5</accession>
<gene>
    <name evidence="1" type="ordered locus">CCNA_03069</name>
</gene>
<evidence type="ECO:0000313" key="1">
    <source>
        <dbReference type="EMBL" id="ACL96534.1"/>
    </source>
</evidence>
<dbReference type="KEGG" id="ccs:CCNA_03069"/>
<dbReference type="PATRIC" id="fig|565050.3.peg.2997"/>
<protein>
    <submittedName>
        <fullName evidence="1">Lumazine-bd-2 family protein</fullName>
    </submittedName>
</protein>
<dbReference type="HOGENOM" id="CLU_136595_0_1_5"/>
<dbReference type="EMBL" id="CP001340">
    <property type="protein sequence ID" value="ACL96534.1"/>
    <property type="molecule type" value="Genomic_DNA"/>
</dbReference>
<evidence type="ECO:0000313" key="2">
    <source>
        <dbReference type="Proteomes" id="UP000001364"/>
    </source>
</evidence>
<dbReference type="GeneID" id="7333523"/>
<dbReference type="RefSeq" id="YP_002518442.1">
    <property type="nucleotide sequence ID" value="NC_011916.1"/>
</dbReference>
<sequence length="123" mass="13855">MSDFAGVQDVLRKYFDALYTCDVDLLAEVFHPRAIYATADETPPLYRDMPTYFEVVRGRTPPAASADPRRDIIDEIAFAGDNAAAARVRCTLGARDFVDLLTLVREDGRWRIIAKVFQIIEKG</sequence>
<dbReference type="SMR" id="A0A0H3CBB5"/>
<dbReference type="SUPFAM" id="SSF54427">
    <property type="entry name" value="NTF2-like"/>
    <property type="match status" value="1"/>
</dbReference>
<name>A0A0H3CBB5_CAUVN</name>
<dbReference type="RefSeq" id="WP_010920811.1">
    <property type="nucleotide sequence ID" value="NC_011916.1"/>
</dbReference>